<dbReference type="eggNOG" id="COG3484">
    <property type="taxonomic scope" value="Bacteria"/>
</dbReference>
<dbReference type="EMBL" id="AEWJ01000065">
    <property type="protein sequence ID" value="EGD57522.1"/>
    <property type="molecule type" value="Genomic_DNA"/>
</dbReference>
<dbReference type="AlphaFoldDB" id="F1ZCZ1"/>
<dbReference type="InterPro" id="IPR029055">
    <property type="entry name" value="Ntn_hydrolases_N"/>
</dbReference>
<protein>
    <submittedName>
        <fullName evidence="1">20S proteasome, A and B subunits</fullName>
    </submittedName>
</protein>
<organism evidence="1 2">
    <name type="scientific">Novosphingobium nitrogenifigens DSM 19370</name>
    <dbReference type="NCBI Taxonomy" id="983920"/>
    <lineage>
        <taxon>Bacteria</taxon>
        <taxon>Pseudomonadati</taxon>
        <taxon>Pseudomonadota</taxon>
        <taxon>Alphaproteobacteria</taxon>
        <taxon>Sphingomonadales</taxon>
        <taxon>Sphingomonadaceae</taxon>
        <taxon>Novosphingobium</taxon>
    </lineage>
</organism>
<dbReference type="Gene3D" id="3.60.20.10">
    <property type="entry name" value="Glutamine Phosphoribosylpyrophosphate, subunit 1, domain 1"/>
    <property type="match status" value="1"/>
</dbReference>
<dbReference type="STRING" id="983920.Y88_3832"/>
<reference evidence="1 2" key="1">
    <citation type="journal article" date="2012" name="J. Bacteriol.">
        <title>Draft Genome Sequence of Novosphingobium nitrogenifigens Y88T.</title>
        <authorList>
            <person name="Strabala T.J."/>
            <person name="Macdonald L."/>
            <person name="Liu V."/>
            <person name="Smit A.M."/>
        </authorList>
    </citation>
    <scope>NUCLEOTIDE SEQUENCE [LARGE SCALE GENOMIC DNA]</scope>
    <source>
        <strain evidence="1 2">DSM 19370</strain>
    </source>
</reference>
<sequence>MTYCVGMMLDAGLVLMSDTRTNSGVDNISTFRKMFSWNVPGERIITLMTAGNLATTQAVVTQLEERNKVPGDRHPSILEAPTMFQVAGEVGRLLRQVVEGPGALAEPGSGAKAEGPRFTASIIVAGQIRGMTPRLFLIYPEGNFIEATFDTPFFQIGETKYGRPILLRGYDRTMPFEDAVKLLMVSFDSTLAANLSVGLPLDLMVIARDRFTPLHHRRIGADDTYFRSISKGWGDALRRAFHSLPSYDLGTPMPLEQQVDEVEAAIPEILNQA</sequence>
<accession>F1ZCZ1</accession>
<keyword evidence="1" id="KW-0647">Proteasome</keyword>
<name>F1ZCZ1_9SPHN</name>
<dbReference type="HOGENOM" id="CLU_066183_0_0_5"/>
<dbReference type="CDD" id="cd03765">
    <property type="entry name" value="proteasome_beta_bacterial"/>
    <property type="match status" value="1"/>
</dbReference>
<comment type="caution">
    <text evidence="1">The sequence shown here is derived from an EMBL/GenBank/DDBJ whole genome shotgun (WGS) entry which is preliminary data.</text>
</comment>
<gene>
    <name evidence="1" type="ORF">Y88_3832</name>
</gene>
<dbReference type="PIRSF" id="PIRSF009120">
    <property type="entry name" value="UCP009120_prtse"/>
    <property type="match status" value="1"/>
</dbReference>
<dbReference type="RefSeq" id="WP_008071239.1">
    <property type="nucleotide sequence ID" value="NZ_AQWK01000004.1"/>
</dbReference>
<evidence type="ECO:0000313" key="1">
    <source>
        <dbReference type="EMBL" id="EGD57522.1"/>
    </source>
</evidence>
<dbReference type="InParanoid" id="F1ZCZ1"/>
<dbReference type="OrthoDB" id="9786336at2"/>
<dbReference type="SUPFAM" id="SSF56235">
    <property type="entry name" value="N-terminal nucleophile aminohydrolases (Ntn hydrolases)"/>
    <property type="match status" value="1"/>
</dbReference>
<evidence type="ECO:0000313" key="2">
    <source>
        <dbReference type="Proteomes" id="UP000004728"/>
    </source>
</evidence>
<dbReference type="InterPro" id="IPR016545">
    <property type="entry name" value="UCP009120_prtse"/>
</dbReference>
<dbReference type="Proteomes" id="UP000004728">
    <property type="component" value="Unassembled WGS sequence"/>
</dbReference>
<keyword evidence="2" id="KW-1185">Reference proteome</keyword>
<proteinExistence type="predicted"/>
<dbReference type="GO" id="GO:0000502">
    <property type="term" value="C:proteasome complex"/>
    <property type="evidence" value="ECO:0007669"/>
    <property type="project" value="UniProtKB-KW"/>
</dbReference>